<evidence type="ECO:0000256" key="1">
    <source>
        <dbReference type="SAM" id="Phobius"/>
    </source>
</evidence>
<feature type="transmembrane region" description="Helical" evidence="1">
    <location>
        <begin position="156"/>
        <end position="176"/>
    </location>
</feature>
<dbReference type="PANTHER" id="PTHR36435:SF1">
    <property type="entry name" value="CAAX AMINO TERMINAL PROTEASE FAMILY PROTEIN"/>
    <property type="match status" value="1"/>
</dbReference>
<dbReference type="InterPro" id="IPR052710">
    <property type="entry name" value="CAAX_protease"/>
</dbReference>
<dbReference type="Pfam" id="PF02517">
    <property type="entry name" value="Rce1-like"/>
    <property type="match status" value="1"/>
</dbReference>
<dbReference type="InterPro" id="IPR003675">
    <property type="entry name" value="Rce1/LyrA-like_dom"/>
</dbReference>
<protein>
    <recommendedName>
        <fullName evidence="2">CAAX prenyl protease 2/Lysostaphin resistance protein A-like domain-containing protein</fullName>
    </recommendedName>
</protein>
<feature type="transmembrane region" description="Helical" evidence="1">
    <location>
        <begin position="65"/>
        <end position="83"/>
    </location>
</feature>
<accession>A0AAT9GM23</accession>
<proteinExistence type="predicted"/>
<evidence type="ECO:0000259" key="2">
    <source>
        <dbReference type="Pfam" id="PF02517"/>
    </source>
</evidence>
<feature type="domain" description="CAAX prenyl protease 2/Lysostaphin resistance protein A-like" evidence="2">
    <location>
        <begin position="29"/>
        <end position="125"/>
    </location>
</feature>
<sequence>MLAATYHLINGILTGTSWQRNPSFRLSELFNGLGWMLRSVLYEELIFRGALFYIALKRLGTTKALWLSVIAFGIYHWFSFGAFGQPFQMIFIFLITAAAGWMYSYAFIKTGSLYATIGLHFGWNCTGSLLFSQSSIGKYILIPVKDPTFQQNDLRSFLFMFLYQFFIPALITWLWLRKMEKGKS</sequence>
<keyword evidence="1" id="KW-0472">Membrane</keyword>
<dbReference type="PANTHER" id="PTHR36435">
    <property type="entry name" value="SLR1288 PROTEIN"/>
    <property type="match status" value="1"/>
</dbReference>
<evidence type="ECO:0000313" key="3">
    <source>
        <dbReference type="EMBL" id="BFG71568.1"/>
    </source>
</evidence>
<feature type="transmembrane region" description="Helical" evidence="1">
    <location>
        <begin position="113"/>
        <end position="136"/>
    </location>
</feature>
<keyword evidence="1" id="KW-1133">Transmembrane helix</keyword>
<dbReference type="EMBL" id="AP029612">
    <property type="protein sequence ID" value="BFG71568.1"/>
    <property type="molecule type" value="Genomic_DNA"/>
</dbReference>
<dbReference type="GO" id="GO:0004175">
    <property type="term" value="F:endopeptidase activity"/>
    <property type="evidence" value="ECO:0007669"/>
    <property type="project" value="UniProtKB-ARBA"/>
</dbReference>
<dbReference type="AlphaFoldDB" id="A0AAT9GM23"/>
<name>A0AAT9GM23_9BACT</name>
<reference evidence="3" key="1">
    <citation type="submission" date="2024-02" db="EMBL/GenBank/DDBJ databases">
        <title>Sediminibacterium planktonica sp. nov. and Sediminibacterium longus sp. nov., isolated from surface lake and river water.</title>
        <authorList>
            <person name="Watanabe K."/>
            <person name="Takemine S."/>
            <person name="Ishii Y."/>
            <person name="Ogata Y."/>
            <person name="Shindo C."/>
            <person name="Suda W."/>
        </authorList>
    </citation>
    <scope>NUCLEOTIDE SEQUENCE</scope>
    <source>
        <strain evidence="3">KACHI17</strain>
    </source>
</reference>
<organism evidence="3">
    <name type="scientific">Sediminibacterium sp. KACHI17</name>
    <dbReference type="NCBI Taxonomy" id="1751071"/>
    <lineage>
        <taxon>Bacteria</taxon>
        <taxon>Pseudomonadati</taxon>
        <taxon>Bacteroidota</taxon>
        <taxon>Chitinophagia</taxon>
        <taxon>Chitinophagales</taxon>
        <taxon>Chitinophagaceae</taxon>
        <taxon>Sediminibacterium</taxon>
    </lineage>
</organism>
<feature type="transmembrane region" description="Helical" evidence="1">
    <location>
        <begin position="89"/>
        <end position="106"/>
    </location>
</feature>
<keyword evidence="1" id="KW-0812">Transmembrane</keyword>
<dbReference type="GO" id="GO:0080120">
    <property type="term" value="P:CAAX-box protein maturation"/>
    <property type="evidence" value="ECO:0007669"/>
    <property type="project" value="UniProtKB-ARBA"/>
</dbReference>
<gene>
    <name evidence="3" type="ORF">KACHI17_24490</name>
</gene>